<reference evidence="3 4" key="1">
    <citation type="journal article" date="2015" name="Nature">
        <title>rRNA introns, odd ribosomes, and small enigmatic genomes across a large radiation of phyla.</title>
        <authorList>
            <person name="Brown C.T."/>
            <person name="Hug L.A."/>
            <person name="Thomas B.C."/>
            <person name="Sharon I."/>
            <person name="Castelle C.J."/>
            <person name="Singh A."/>
            <person name="Wilkins M.J."/>
            <person name="Williams K.H."/>
            <person name="Banfield J.F."/>
        </authorList>
    </citation>
    <scope>NUCLEOTIDE SEQUENCE [LARGE SCALE GENOMIC DNA]</scope>
</reference>
<protein>
    <submittedName>
        <fullName evidence="3">Oxidoreductase domain-containing protein</fullName>
    </submittedName>
</protein>
<evidence type="ECO:0000259" key="1">
    <source>
        <dbReference type="Pfam" id="PF01408"/>
    </source>
</evidence>
<accession>A0A0G0MTH1</accession>
<dbReference type="Pfam" id="PF02894">
    <property type="entry name" value="GFO_IDH_MocA_C"/>
    <property type="match status" value="1"/>
</dbReference>
<dbReference type="AlphaFoldDB" id="A0A0G0MTH1"/>
<dbReference type="InterPro" id="IPR000683">
    <property type="entry name" value="Gfo/Idh/MocA-like_OxRdtase_N"/>
</dbReference>
<comment type="caution">
    <text evidence="3">The sequence shown here is derived from an EMBL/GenBank/DDBJ whole genome shotgun (WGS) entry which is preliminary data.</text>
</comment>
<evidence type="ECO:0000313" key="3">
    <source>
        <dbReference type="EMBL" id="KKR03711.1"/>
    </source>
</evidence>
<dbReference type="Gene3D" id="3.40.50.720">
    <property type="entry name" value="NAD(P)-binding Rossmann-like Domain"/>
    <property type="match status" value="1"/>
</dbReference>
<dbReference type="Gene3D" id="3.30.360.10">
    <property type="entry name" value="Dihydrodipicolinate Reductase, domain 2"/>
    <property type="match status" value="1"/>
</dbReference>
<organism evidence="3 4">
    <name type="scientific">Candidatus Uhrbacteria bacterium GW2011_GWF2_39_13</name>
    <dbReference type="NCBI Taxonomy" id="1618995"/>
    <lineage>
        <taxon>Bacteria</taxon>
        <taxon>Candidatus Uhriibacteriota</taxon>
    </lineage>
</organism>
<name>A0A0G0MTH1_9BACT</name>
<dbReference type="InterPro" id="IPR036291">
    <property type="entry name" value="NAD(P)-bd_dom_sf"/>
</dbReference>
<proteinExistence type="predicted"/>
<gene>
    <name evidence="3" type="ORF">UT30_C0021G0010</name>
</gene>
<evidence type="ECO:0000259" key="2">
    <source>
        <dbReference type="Pfam" id="PF02894"/>
    </source>
</evidence>
<dbReference type="PANTHER" id="PTHR43249">
    <property type="entry name" value="UDP-N-ACETYL-2-AMINO-2-DEOXY-D-GLUCURONATE OXIDASE"/>
    <property type="match status" value="1"/>
</dbReference>
<dbReference type="GO" id="GO:0000166">
    <property type="term" value="F:nucleotide binding"/>
    <property type="evidence" value="ECO:0007669"/>
    <property type="project" value="InterPro"/>
</dbReference>
<dbReference type="Pfam" id="PF01408">
    <property type="entry name" value="GFO_IDH_MocA"/>
    <property type="match status" value="1"/>
</dbReference>
<dbReference type="EMBL" id="LBWG01000021">
    <property type="protein sequence ID" value="KKR03711.1"/>
    <property type="molecule type" value="Genomic_DNA"/>
</dbReference>
<dbReference type="InterPro" id="IPR004104">
    <property type="entry name" value="Gfo/Idh/MocA-like_OxRdtase_C"/>
</dbReference>
<dbReference type="InterPro" id="IPR052515">
    <property type="entry name" value="Gfo/Idh/MocA_Oxidoreductase"/>
</dbReference>
<dbReference type="SUPFAM" id="SSF55347">
    <property type="entry name" value="Glyceraldehyde-3-phosphate dehydrogenase-like, C-terminal domain"/>
    <property type="match status" value="1"/>
</dbReference>
<dbReference type="PANTHER" id="PTHR43249:SF1">
    <property type="entry name" value="D-GLUCOSIDE 3-DEHYDROGENASE"/>
    <property type="match status" value="1"/>
</dbReference>
<sequence length="360" mass="40525">MNNKLKIGIIGLGGIGYSAHMKAFNEIENCEIAALCDIDPSKFERFRKEYGFNNFYTDYKSMLKKEALDAVVVGTSNDTHKDISIFALESGVAVLCEKPVSRNKNEAFEIQKVIDETSKKFMVGQCFRFRNQTEKIQEIIREDKLGEIYYCHGSYIRQRGIPGYGTWFTDKKRAGGGVILDLGVHLIDYVWFLLGKPAFKTVSAYTYGGIGKRLASGEMIGFKGSAWPPTYSGLEKNIFDVEEMASIFIRFKNNVAFHLEVAWAMNIDKASSGGAIFGSKGSVTLNPVIYTHEDKDNMVSEELPFKLEPSHRNQARKFIQFLNGEIDNPAPIDDALKIMHVLDAVYESARQKKEISINTK</sequence>
<evidence type="ECO:0000313" key="4">
    <source>
        <dbReference type="Proteomes" id="UP000033935"/>
    </source>
</evidence>
<dbReference type="SUPFAM" id="SSF51735">
    <property type="entry name" value="NAD(P)-binding Rossmann-fold domains"/>
    <property type="match status" value="1"/>
</dbReference>
<feature type="domain" description="Gfo/Idh/MocA-like oxidoreductase N-terminal" evidence="1">
    <location>
        <begin position="5"/>
        <end position="124"/>
    </location>
</feature>
<dbReference type="Proteomes" id="UP000033935">
    <property type="component" value="Unassembled WGS sequence"/>
</dbReference>
<feature type="domain" description="Gfo/Idh/MocA-like oxidoreductase C-terminal" evidence="2">
    <location>
        <begin position="138"/>
        <end position="356"/>
    </location>
</feature>